<accession>A0A1G6TWN2</accession>
<evidence type="ECO:0000313" key="4">
    <source>
        <dbReference type="Proteomes" id="UP000198757"/>
    </source>
</evidence>
<dbReference type="Proteomes" id="UP000198757">
    <property type="component" value="Unassembled WGS sequence"/>
</dbReference>
<dbReference type="OrthoDB" id="9813910at2"/>
<evidence type="ECO:0000256" key="1">
    <source>
        <dbReference type="SAM" id="SignalP"/>
    </source>
</evidence>
<gene>
    <name evidence="3" type="ORF">SAMN04487894_10863</name>
</gene>
<name>A0A1G6TWN2_NIADE</name>
<feature type="chain" id="PRO_5011602896" description="DUF5683 domain-containing protein" evidence="1">
    <location>
        <begin position="24"/>
        <end position="230"/>
    </location>
</feature>
<feature type="signal peptide" evidence="1">
    <location>
        <begin position="1"/>
        <end position="23"/>
    </location>
</feature>
<dbReference type="AlphaFoldDB" id="A0A1G6TWN2"/>
<protein>
    <recommendedName>
        <fullName evidence="2">DUF5683 domain-containing protein</fullName>
    </recommendedName>
</protein>
<evidence type="ECO:0000259" key="2">
    <source>
        <dbReference type="Pfam" id="PF18935"/>
    </source>
</evidence>
<proteinExistence type="predicted"/>
<dbReference type="Pfam" id="PF18935">
    <property type="entry name" value="DUF5683"/>
    <property type="match status" value="1"/>
</dbReference>
<dbReference type="InterPro" id="IPR043738">
    <property type="entry name" value="DUF5683"/>
</dbReference>
<keyword evidence="4" id="KW-1185">Reference proteome</keyword>
<reference evidence="4" key="1">
    <citation type="submission" date="2016-10" db="EMBL/GenBank/DDBJ databases">
        <authorList>
            <person name="Varghese N."/>
            <person name="Submissions S."/>
        </authorList>
    </citation>
    <scope>NUCLEOTIDE SEQUENCE [LARGE SCALE GENOMIC DNA]</scope>
    <source>
        <strain evidence="4">DSM 25811 / CCM 8410 / LMG 26954 / E90</strain>
    </source>
</reference>
<dbReference type="STRING" id="1285928.SAMN04487894_10863"/>
<feature type="domain" description="DUF5683" evidence="2">
    <location>
        <begin position="68"/>
        <end position="226"/>
    </location>
</feature>
<keyword evidence="1" id="KW-0732">Signal</keyword>
<organism evidence="3 4">
    <name type="scientific">Niabella drilacis (strain DSM 25811 / CCM 8410 / CCUG 62505 / LMG 26954 / E90)</name>
    <dbReference type="NCBI Taxonomy" id="1285928"/>
    <lineage>
        <taxon>Bacteria</taxon>
        <taxon>Pseudomonadati</taxon>
        <taxon>Bacteroidota</taxon>
        <taxon>Chitinophagia</taxon>
        <taxon>Chitinophagales</taxon>
        <taxon>Chitinophagaceae</taxon>
        <taxon>Niabella</taxon>
    </lineage>
</organism>
<sequence>MLQPYKLLFLFPFTSLVSLNTNAQSADSLISAHKPGHTVFPATRIHASKRRNKDIYIDSIALKDPGFRDPNKAMWRSIILPGWGQVYNRKAWKAPIVYAELGTTAGLFVYNYKWFKRFQYAYNVAFNIQNGTDSLTGPNFAKVYERLKRPFFLTGGINGNGLQSRRGAFRQDMDYALVFFLIGWALNVVDATVDAHLSGFNVGSKLSLQVQPPPLNQDTKMGIGLAMQLQ</sequence>
<dbReference type="RefSeq" id="WP_090390946.1">
    <property type="nucleotide sequence ID" value="NZ_FMZO01000008.1"/>
</dbReference>
<evidence type="ECO:0000313" key="3">
    <source>
        <dbReference type="EMBL" id="SDD33520.1"/>
    </source>
</evidence>
<dbReference type="EMBL" id="FMZO01000008">
    <property type="protein sequence ID" value="SDD33520.1"/>
    <property type="molecule type" value="Genomic_DNA"/>
</dbReference>